<feature type="compositionally biased region" description="Basic and acidic residues" evidence="1">
    <location>
        <begin position="25"/>
        <end position="38"/>
    </location>
</feature>
<keyword evidence="3" id="KW-1185">Reference proteome</keyword>
<evidence type="ECO:0000313" key="2">
    <source>
        <dbReference type="EMBL" id="QYS98152.1"/>
    </source>
</evidence>
<feature type="compositionally biased region" description="Basic residues" evidence="1">
    <location>
        <begin position="39"/>
        <end position="50"/>
    </location>
</feature>
<feature type="region of interest" description="Disordered" evidence="1">
    <location>
        <begin position="25"/>
        <end position="50"/>
    </location>
</feature>
<reference evidence="2 3" key="1">
    <citation type="journal article" date="2021" name="BMC Genomics">
        <title>Telomere-to-telomere genome assembly of asparaginase-producing Trichoderma simmonsii.</title>
        <authorList>
            <person name="Chung D."/>
            <person name="Kwon Y.M."/>
            <person name="Yang Y."/>
        </authorList>
    </citation>
    <scope>NUCLEOTIDE SEQUENCE [LARGE SCALE GENOMIC DNA]</scope>
    <source>
        <strain evidence="2 3">GH-Sj1</strain>
    </source>
</reference>
<evidence type="ECO:0000313" key="3">
    <source>
        <dbReference type="Proteomes" id="UP000826661"/>
    </source>
</evidence>
<name>A0A8G0L9D3_9HYPO</name>
<gene>
    <name evidence="2" type="ORF">H0G86_005348</name>
</gene>
<evidence type="ECO:0000256" key="1">
    <source>
        <dbReference type="SAM" id="MobiDB-lite"/>
    </source>
</evidence>
<organism evidence="2 3">
    <name type="scientific">Trichoderma simmonsii</name>
    <dbReference type="NCBI Taxonomy" id="1491479"/>
    <lineage>
        <taxon>Eukaryota</taxon>
        <taxon>Fungi</taxon>
        <taxon>Dikarya</taxon>
        <taxon>Ascomycota</taxon>
        <taxon>Pezizomycotina</taxon>
        <taxon>Sordariomycetes</taxon>
        <taxon>Hypocreomycetidae</taxon>
        <taxon>Hypocreales</taxon>
        <taxon>Hypocreaceae</taxon>
        <taxon>Trichoderma</taxon>
    </lineage>
</organism>
<accession>A0A8G0L9D3</accession>
<dbReference type="AlphaFoldDB" id="A0A8G0L9D3"/>
<dbReference type="EMBL" id="CP075866">
    <property type="protein sequence ID" value="QYS98152.1"/>
    <property type="molecule type" value="Genomic_DNA"/>
</dbReference>
<proteinExistence type="predicted"/>
<protein>
    <submittedName>
        <fullName evidence="2">Uncharacterized protein</fullName>
    </submittedName>
</protein>
<dbReference type="Proteomes" id="UP000826661">
    <property type="component" value="Chromosome III"/>
</dbReference>
<sequence length="105" mass="11740">MMLLIECVFYATMRLVREGIRETENLLEKGQDGKETRNKNKKEKGRRRRKLAACLGKDSKLQSGRAHWKSAAEASDSKTALGGIPCYSTPLSGLVREGEKETNLV</sequence>